<dbReference type="PANTHER" id="PTHR30514">
    <property type="entry name" value="GLUCOKINASE"/>
    <property type="match status" value="1"/>
</dbReference>
<dbReference type="InterPro" id="IPR009057">
    <property type="entry name" value="Homeodomain-like_sf"/>
</dbReference>
<dbReference type="EMBL" id="BKDJ01000004">
    <property type="protein sequence ID" value="GER22597.1"/>
    <property type="molecule type" value="Genomic_DNA"/>
</dbReference>
<dbReference type="InterPro" id="IPR001347">
    <property type="entry name" value="SIS_dom"/>
</dbReference>
<dbReference type="Pfam" id="PF01418">
    <property type="entry name" value="HTH_6"/>
    <property type="match status" value="1"/>
</dbReference>
<dbReference type="SUPFAM" id="SSF46689">
    <property type="entry name" value="Homeodomain-like"/>
    <property type="match status" value="1"/>
</dbReference>
<dbReference type="RefSeq" id="WP_149956228.1">
    <property type="nucleotide sequence ID" value="NZ_BKDJ01000004.1"/>
</dbReference>
<dbReference type="OrthoDB" id="3237351at2"/>
<evidence type="ECO:0000313" key="2">
    <source>
        <dbReference type="EMBL" id="GER22597.1"/>
    </source>
</evidence>
<feature type="domain" description="HTH rpiR-type" evidence="1">
    <location>
        <begin position="20"/>
        <end position="96"/>
    </location>
</feature>
<reference evidence="2 3" key="1">
    <citation type="submission" date="2019-09" db="EMBL/GenBank/DDBJ databases">
        <title>Arthrobacter zafarii sp. nov., a moderately thermotolerant and halotolerant actinobacterium isolated from Cholistan desert soil of Pakistan.</title>
        <authorList>
            <person name="Amin A."/>
            <person name="Ahmed I."/>
            <person name="Khalid N."/>
            <person name="Schumann P."/>
            <person name="Busse H.J."/>
            <person name="Khan I.U."/>
            <person name="Li S."/>
            <person name="Li W.J."/>
        </authorList>
    </citation>
    <scope>NUCLEOTIDE SEQUENCE [LARGE SCALE GENOMIC DNA]</scope>
    <source>
        <strain evidence="2 3">NCCP-1664</strain>
    </source>
</reference>
<sequence length="299" mass="31824">MTIETTDAEQQGAASTRTDARIDVRIDARYAGLSPQERVVADFLLEHLGDLAVFSAADISRDTGVSKATVSRLFRKLGFADFKEVKDHTRAMRGQGVPLASPSRTGAAGTPDALGLHAAKERENHERLVALLADGRLDAAVDLLAGARNLLVVGLRNSYPVALHLHQQLIQIRSGVRVAPQPGQTLGEELAGVGKDDVVVLVGFRRRPALFDRLVRLLAASQADVVLVGDGTARSYAASASCWIECPIDSDGAFDSYSTAMALVGLLANGVLNRQVSTGRRRISTIASAYDGLGELEES</sequence>
<dbReference type="Proteomes" id="UP000325307">
    <property type="component" value="Unassembled WGS sequence"/>
</dbReference>
<keyword evidence="3" id="KW-1185">Reference proteome</keyword>
<dbReference type="SUPFAM" id="SSF53697">
    <property type="entry name" value="SIS domain"/>
    <property type="match status" value="1"/>
</dbReference>
<dbReference type="AlphaFoldDB" id="A0A5A7NRJ2"/>
<dbReference type="GO" id="GO:0003700">
    <property type="term" value="F:DNA-binding transcription factor activity"/>
    <property type="evidence" value="ECO:0007669"/>
    <property type="project" value="InterPro"/>
</dbReference>
<organism evidence="2 3">
    <name type="scientific">Zafaria cholistanensis</name>
    <dbReference type="NCBI Taxonomy" id="1682741"/>
    <lineage>
        <taxon>Bacteria</taxon>
        <taxon>Bacillati</taxon>
        <taxon>Actinomycetota</taxon>
        <taxon>Actinomycetes</taxon>
        <taxon>Micrococcales</taxon>
        <taxon>Micrococcaceae</taxon>
        <taxon>Zafaria</taxon>
    </lineage>
</organism>
<dbReference type="InterPro" id="IPR036388">
    <property type="entry name" value="WH-like_DNA-bd_sf"/>
</dbReference>
<proteinExistence type="predicted"/>
<dbReference type="InterPro" id="IPR047640">
    <property type="entry name" value="RpiR-like"/>
</dbReference>
<dbReference type="InterPro" id="IPR000281">
    <property type="entry name" value="HTH_RpiR"/>
</dbReference>
<evidence type="ECO:0000313" key="3">
    <source>
        <dbReference type="Proteomes" id="UP000325307"/>
    </source>
</evidence>
<dbReference type="PROSITE" id="PS51071">
    <property type="entry name" value="HTH_RPIR"/>
    <property type="match status" value="1"/>
</dbReference>
<dbReference type="Gene3D" id="3.40.50.10490">
    <property type="entry name" value="Glucose-6-phosphate isomerase like protein, domain 1"/>
    <property type="match status" value="1"/>
</dbReference>
<accession>A0A5A7NRJ2</accession>
<dbReference type="GO" id="GO:0003677">
    <property type="term" value="F:DNA binding"/>
    <property type="evidence" value="ECO:0007669"/>
    <property type="project" value="InterPro"/>
</dbReference>
<evidence type="ECO:0000259" key="1">
    <source>
        <dbReference type="PROSITE" id="PS51071"/>
    </source>
</evidence>
<dbReference type="Pfam" id="PF01380">
    <property type="entry name" value="SIS"/>
    <property type="match status" value="1"/>
</dbReference>
<comment type="caution">
    <text evidence="2">The sequence shown here is derived from an EMBL/GenBank/DDBJ whole genome shotgun (WGS) entry which is preliminary data.</text>
</comment>
<protein>
    <submittedName>
        <fullName evidence="2">RpiR family transcriptional regulator</fullName>
    </submittedName>
</protein>
<dbReference type="GO" id="GO:0097367">
    <property type="term" value="F:carbohydrate derivative binding"/>
    <property type="evidence" value="ECO:0007669"/>
    <property type="project" value="InterPro"/>
</dbReference>
<dbReference type="GO" id="GO:1901135">
    <property type="term" value="P:carbohydrate derivative metabolic process"/>
    <property type="evidence" value="ECO:0007669"/>
    <property type="project" value="InterPro"/>
</dbReference>
<name>A0A5A7NRJ2_9MICC</name>
<dbReference type="Gene3D" id="1.10.10.10">
    <property type="entry name" value="Winged helix-like DNA-binding domain superfamily/Winged helix DNA-binding domain"/>
    <property type="match status" value="1"/>
</dbReference>
<gene>
    <name evidence="2" type="ORF">NCCP1664_10940</name>
</gene>
<dbReference type="PANTHER" id="PTHR30514:SF18">
    <property type="entry name" value="RPIR-FAMILY TRANSCRIPTIONAL REGULATOR"/>
    <property type="match status" value="1"/>
</dbReference>
<dbReference type="InterPro" id="IPR046348">
    <property type="entry name" value="SIS_dom_sf"/>
</dbReference>